<reference evidence="1 2" key="1">
    <citation type="journal article" date="2018" name="Evol. Lett.">
        <title>Horizontal gene cluster transfer increased hallucinogenic mushroom diversity.</title>
        <authorList>
            <person name="Reynolds H.T."/>
            <person name="Vijayakumar V."/>
            <person name="Gluck-Thaler E."/>
            <person name="Korotkin H.B."/>
            <person name="Matheny P.B."/>
            <person name="Slot J.C."/>
        </authorList>
    </citation>
    <scope>NUCLEOTIDE SEQUENCE [LARGE SCALE GENOMIC DNA]</scope>
    <source>
        <strain evidence="1 2">2629</strain>
    </source>
</reference>
<sequence>MASSKQNCMKTPQSFWGAYNTPTVTLVTTMWDSLIPEKRAAAAERFERLVADHCQWGEWSEHGSKCLKFENTFESAISILNSAVGRAKRQSFARPVRGYGLFNARTGMLLVEELLRDRINCLHQERQRIDDDLRDPVNQENKELQQILTEGRKNASDLLERFTSELEQYTSDHKLSRGWF</sequence>
<organism evidence="1 2">
    <name type="scientific">Panaeolus cyanescens</name>
    <dbReference type="NCBI Taxonomy" id="181874"/>
    <lineage>
        <taxon>Eukaryota</taxon>
        <taxon>Fungi</taxon>
        <taxon>Dikarya</taxon>
        <taxon>Basidiomycota</taxon>
        <taxon>Agaricomycotina</taxon>
        <taxon>Agaricomycetes</taxon>
        <taxon>Agaricomycetidae</taxon>
        <taxon>Agaricales</taxon>
        <taxon>Agaricineae</taxon>
        <taxon>Galeropsidaceae</taxon>
        <taxon>Panaeolus</taxon>
    </lineage>
</organism>
<comment type="caution">
    <text evidence="1">The sequence shown here is derived from an EMBL/GenBank/DDBJ whole genome shotgun (WGS) entry which is preliminary data.</text>
</comment>
<name>A0A409YH42_9AGAR</name>
<dbReference type="InParanoid" id="A0A409YH42"/>
<evidence type="ECO:0000313" key="2">
    <source>
        <dbReference type="Proteomes" id="UP000284842"/>
    </source>
</evidence>
<keyword evidence="2" id="KW-1185">Reference proteome</keyword>
<proteinExistence type="predicted"/>
<evidence type="ECO:0000313" key="1">
    <source>
        <dbReference type="EMBL" id="PPR02318.1"/>
    </source>
</evidence>
<accession>A0A409YH42</accession>
<gene>
    <name evidence="1" type="ORF">CVT24_011662</name>
</gene>
<dbReference type="OrthoDB" id="3127474at2759"/>
<dbReference type="AlphaFoldDB" id="A0A409YH42"/>
<dbReference type="Proteomes" id="UP000284842">
    <property type="component" value="Unassembled WGS sequence"/>
</dbReference>
<dbReference type="EMBL" id="NHTK01001176">
    <property type="protein sequence ID" value="PPR02318.1"/>
    <property type="molecule type" value="Genomic_DNA"/>
</dbReference>
<protein>
    <submittedName>
        <fullName evidence="1">Uncharacterized protein</fullName>
    </submittedName>
</protein>